<dbReference type="EMBL" id="CP098747">
    <property type="protein sequence ID" value="USG60155.1"/>
    <property type="molecule type" value="Genomic_DNA"/>
</dbReference>
<gene>
    <name evidence="2" type="ORF">NBZ79_13315</name>
</gene>
<keyword evidence="1" id="KW-0732">Signal</keyword>
<sequence>MIRIPKPKTLLLAALANFLAWTPPLTAAPLQLASHQAVYDLKLEELSTNSGIEAVRGRIVLRLEQQCEGIIMNQRMVLEMVNIEGGAIVSDYNLSTWEDNEGNIMRFDMSNRLNGQQIDKYSGVAQRQEGTASVTFSEPAQDDMELPATVVFPAEHTRSIIEAALSGENLLSAKVFDGNGAEGLSDTLAVIGKKKTFADPSDVLEELKDRSYWPLQLSFFDLREQMNEPDYEVGMKMFENGVAMDLRLKYQEFSLNGKMSNFSFLEPEKCSSE</sequence>
<feature type="chain" id="PRO_5046288944" evidence="1">
    <location>
        <begin position="28"/>
        <end position="273"/>
    </location>
</feature>
<reference evidence="2" key="1">
    <citation type="submission" date="2022-06" db="EMBL/GenBank/DDBJ databases">
        <title>Sneathiella actinostolidae sp. nov., isolated from a sea anemonein the Western Pacific Ocean.</title>
        <authorList>
            <person name="Wei M.J."/>
        </authorList>
    </citation>
    <scope>NUCLEOTIDE SEQUENCE</scope>
    <source>
        <strain evidence="2">PHK-P5</strain>
    </source>
</reference>
<evidence type="ECO:0000313" key="2">
    <source>
        <dbReference type="EMBL" id="USG60155.1"/>
    </source>
</evidence>
<protein>
    <submittedName>
        <fullName evidence="2">Cell envelope integrity EipB family protein</fullName>
    </submittedName>
</protein>
<name>A0ABY4VYZ7_9PROT</name>
<accession>A0ABY4VYZ7</accession>
<dbReference type="Pfam" id="PF08904">
    <property type="entry name" value="EipB_like"/>
    <property type="match status" value="1"/>
</dbReference>
<keyword evidence="3" id="KW-1185">Reference proteome</keyword>
<organism evidence="2 3">
    <name type="scientific">Sneathiella marina</name>
    <dbReference type="NCBI Taxonomy" id="2950108"/>
    <lineage>
        <taxon>Bacteria</taxon>
        <taxon>Pseudomonadati</taxon>
        <taxon>Pseudomonadota</taxon>
        <taxon>Alphaproteobacteria</taxon>
        <taxon>Sneathiellales</taxon>
        <taxon>Sneathiellaceae</taxon>
        <taxon>Sneathiella</taxon>
    </lineage>
</organism>
<dbReference type="RefSeq" id="WP_251932962.1">
    <property type="nucleotide sequence ID" value="NZ_CP098747.1"/>
</dbReference>
<feature type="signal peptide" evidence="1">
    <location>
        <begin position="1"/>
        <end position="27"/>
    </location>
</feature>
<proteinExistence type="predicted"/>
<evidence type="ECO:0000313" key="3">
    <source>
        <dbReference type="Proteomes" id="UP001056291"/>
    </source>
</evidence>
<dbReference type="Proteomes" id="UP001056291">
    <property type="component" value="Chromosome"/>
</dbReference>
<evidence type="ECO:0000256" key="1">
    <source>
        <dbReference type="SAM" id="SignalP"/>
    </source>
</evidence>
<dbReference type="InterPro" id="IPR015000">
    <property type="entry name" value="EipB-like"/>
</dbReference>